<evidence type="ECO:0000313" key="9">
    <source>
        <dbReference type="EMBL" id="RAG82122.1"/>
    </source>
</evidence>
<evidence type="ECO:0000256" key="3">
    <source>
        <dbReference type="ARBA" id="ARBA00022692"/>
    </source>
</evidence>
<dbReference type="Proteomes" id="UP000248889">
    <property type="component" value="Unassembled WGS sequence"/>
</dbReference>
<organism evidence="9 10">
    <name type="scientific">Streptacidiphilus pinicola</name>
    <dbReference type="NCBI Taxonomy" id="2219663"/>
    <lineage>
        <taxon>Bacteria</taxon>
        <taxon>Bacillati</taxon>
        <taxon>Actinomycetota</taxon>
        <taxon>Actinomycetes</taxon>
        <taxon>Kitasatosporales</taxon>
        <taxon>Streptomycetaceae</taxon>
        <taxon>Streptacidiphilus</taxon>
    </lineage>
</organism>
<feature type="transmembrane region" description="Helical" evidence="7">
    <location>
        <begin position="340"/>
        <end position="359"/>
    </location>
</feature>
<keyword evidence="5 7" id="KW-0472">Membrane</keyword>
<proteinExistence type="predicted"/>
<comment type="subcellular location">
    <subcellularLocation>
        <location evidence="1">Cell membrane</location>
        <topology evidence="1">Multi-pass membrane protein</topology>
    </subcellularLocation>
</comment>
<keyword evidence="4 7" id="KW-1133">Transmembrane helix</keyword>
<keyword evidence="2" id="KW-1003">Cell membrane</keyword>
<gene>
    <name evidence="9" type="ORF">DN069_29215</name>
</gene>
<keyword evidence="10" id="KW-1185">Reference proteome</keyword>
<feature type="domain" description="ABC3 transporter permease C-terminal" evidence="8">
    <location>
        <begin position="209"/>
        <end position="320"/>
    </location>
</feature>
<evidence type="ECO:0000256" key="4">
    <source>
        <dbReference type="ARBA" id="ARBA00022989"/>
    </source>
</evidence>
<dbReference type="AlphaFoldDB" id="A0A2X0IAY2"/>
<feature type="transmembrane region" description="Helical" evidence="7">
    <location>
        <begin position="298"/>
        <end position="319"/>
    </location>
</feature>
<dbReference type="PANTHER" id="PTHR30287">
    <property type="entry name" value="MEMBRANE COMPONENT OF PREDICTED ABC SUPERFAMILY METABOLITE UPTAKE TRANSPORTER"/>
    <property type="match status" value="1"/>
</dbReference>
<keyword evidence="3 7" id="KW-0812">Transmembrane</keyword>
<comment type="caution">
    <text evidence="9">The sequence shown here is derived from an EMBL/GenBank/DDBJ whole genome shotgun (WGS) entry which is preliminary data.</text>
</comment>
<evidence type="ECO:0000256" key="7">
    <source>
        <dbReference type="SAM" id="Phobius"/>
    </source>
</evidence>
<evidence type="ECO:0000256" key="5">
    <source>
        <dbReference type="ARBA" id="ARBA00023136"/>
    </source>
</evidence>
<protein>
    <submittedName>
        <fullName evidence="9">ABC transporter permease</fullName>
    </submittedName>
</protein>
<feature type="transmembrane region" description="Helical" evidence="7">
    <location>
        <begin position="371"/>
        <end position="389"/>
    </location>
</feature>
<sequence length="786" mass="81107">MNTRLNTWSRELGLGARFAFSGREGWFRTLLTAFGVGCAVALLMLATALPGMMNARNTRGAERDLMYYGPPLAAGADTLLVRDADTEFHGAAVHGELVRPEGPHVATPPGLSAWPGPGTMYVSPALRELLAAPGGALLKQRLPYREVGTVGDAGLVEPGELAYYAGDATLSPTSDNSGAGAVYRTNSIGGHAITDGLSPMLTLLTVVTFLVLLIPVGVFVATAVRIGGERRDRRLAALRLVGVDIRGTHRVAAGEALVGAVLGLPAGLLVFAVARELVARVQLLGLSVFPSDLTPRGWLVGLIALAVPLCALVVTTVSLRGVVIEPLGVVRAARPPRRRLWWRLLLPALGVLLLLTTTLGDTFSDSAQRRLIAGVASLLVGVTLLLPWLMERVVGRLGRGPVPLQLGSRRLQLSGGAAARTVSGVVVAVAGAIAVQSLFGGVSSQYTTSTGRDLTRAQAGIEATLTGPDVAERVITGLRSTPGVLGATGLLSMYVTVPGSPEPLTVAVGDCATLVEYAAIGGCRPGGVYDVPPGASGVSDGQGPLPGASVHPGQRLDLNADDTSTDGRSARPSPWTIPTTLRTVAARRAPDGSTHTGVFATPQALAPGRLAHPQLSSVVRLAPGDGDAIERARTAVSAVVPGLQLEAYSTTTTDRKFANIRRGLLVGAVVTLLLIALGMAVSTTEQLRERKRLLAVLVAFGTKRSTLALSVLWQSAVPILLGLPLALAGGIGLGALLLRVTGQPVGVDWGAAGVLLAAGAGAVAAATLLSLPALWRMMRADGLRTE</sequence>
<dbReference type="InterPro" id="IPR038766">
    <property type="entry name" value="Membrane_comp_ABC_pdt"/>
</dbReference>
<name>A0A2X0IAY2_9ACTN</name>
<feature type="transmembrane region" description="Helical" evidence="7">
    <location>
        <begin position="719"/>
        <end position="738"/>
    </location>
</feature>
<evidence type="ECO:0000313" key="10">
    <source>
        <dbReference type="Proteomes" id="UP000248889"/>
    </source>
</evidence>
<dbReference type="EMBL" id="QKYN01000123">
    <property type="protein sequence ID" value="RAG82122.1"/>
    <property type="molecule type" value="Genomic_DNA"/>
</dbReference>
<dbReference type="InterPro" id="IPR003838">
    <property type="entry name" value="ABC3_permease_C"/>
</dbReference>
<feature type="transmembrane region" description="Helical" evidence="7">
    <location>
        <begin position="26"/>
        <end position="49"/>
    </location>
</feature>
<evidence type="ECO:0000256" key="6">
    <source>
        <dbReference type="SAM" id="MobiDB-lite"/>
    </source>
</evidence>
<dbReference type="PANTHER" id="PTHR30287:SF2">
    <property type="entry name" value="BLL1001 PROTEIN"/>
    <property type="match status" value="1"/>
</dbReference>
<feature type="domain" description="ABC3 transporter permease C-terminal" evidence="8">
    <location>
        <begin position="667"/>
        <end position="779"/>
    </location>
</feature>
<reference evidence="9 10" key="1">
    <citation type="submission" date="2018-06" db="EMBL/GenBank/DDBJ databases">
        <title>Streptacidiphilus pinicola sp. nov., isolated from pine grove soil.</title>
        <authorList>
            <person name="Roh S.G."/>
            <person name="Park S."/>
            <person name="Kim M.-K."/>
            <person name="Yun B.-R."/>
            <person name="Park J."/>
            <person name="Kim M.J."/>
            <person name="Kim Y.S."/>
            <person name="Kim S.B."/>
        </authorList>
    </citation>
    <scope>NUCLEOTIDE SEQUENCE [LARGE SCALE GENOMIC DNA]</scope>
    <source>
        <strain evidence="9 10">MMS16-CNU450</strain>
    </source>
</reference>
<evidence type="ECO:0000256" key="2">
    <source>
        <dbReference type="ARBA" id="ARBA00022475"/>
    </source>
</evidence>
<feature type="transmembrane region" description="Helical" evidence="7">
    <location>
        <begin position="693"/>
        <end position="713"/>
    </location>
</feature>
<accession>A0A2X0IAY2</accession>
<dbReference type="OrthoDB" id="3654456at2"/>
<dbReference type="GO" id="GO:0005886">
    <property type="term" value="C:plasma membrane"/>
    <property type="evidence" value="ECO:0007669"/>
    <property type="project" value="UniProtKB-SubCell"/>
</dbReference>
<dbReference type="RefSeq" id="WP_111506021.1">
    <property type="nucleotide sequence ID" value="NZ_QKYN01000123.1"/>
</dbReference>
<feature type="transmembrane region" description="Helical" evidence="7">
    <location>
        <begin position="663"/>
        <end position="681"/>
    </location>
</feature>
<evidence type="ECO:0000256" key="1">
    <source>
        <dbReference type="ARBA" id="ARBA00004651"/>
    </source>
</evidence>
<evidence type="ECO:0000259" key="8">
    <source>
        <dbReference type="Pfam" id="PF02687"/>
    </source>
</evidence>
<feature type="region of interest" description="Disordered" evidence="6">
    <location>
        <begin position="534"/>
        <end position="576"/>
    </location>
</feature>
<feature type="transmembrane region" description="Helical" evidence="7">
    <location>
        <begin position="256"/>
        <end position="278"/>
    </location>
</feature>
<feature type="transmembrane region" description="Helical" evidence="7">
    <location>
        <begin position="200"/>
        <end position="224"/>
    </location>
</feature>
<feature type="transmembrane region" description="Helical" evidence="7">
    <location>
        <begin position="750"/>
        <end position="775"/>
    </location>
</feature>
<dbReference type="Pfam" id="PF02687">
    <property type="entry name" value="FtsX"/>
    <property type="match status" value="2"/>
</dbReference>